<evidence type="ECO:0000313" key="1">
    <source>
        <dbReference type="EMBL" id="KAA8531542.1"/>
    </source>
</evidence>
<gene>
    <name evidence="1" type="ORF">F0562_006251</name>
</gene>
<dbReference type="AlphaFoldDB" id="A0A5J5AP65"/>
<sequence length="151" mass="16860">MISHKVWCAITKECHEALVLFPHEGERGRRCCCYGIGVNMVGLRSKASMTLVVMFAIGEVCFLQFTARANGVTFPAAIIAFELSFTVKVVTSCPSAFPVETAYCFFILENERMSFVYSGERVHEQNLSLNSGISLIEANEKFYSLLILLEL</sequence>
<accession>A0A5J5AP65</accession>
<proteinExistence type="predicted"/>
<keyword evidence="2" id="KW-1185">Reference proteome</keyword>
<dbReference type="EMBL" id="CM018043">
    <property type="protein sequence ID" value="KAA8531542.1"/>
    <property type="molecule type" value="Genomic_DNA"/>
</dbReference>
<name>A0A5J5AP65_9ASTE</name>
<protein>
    <submittedName>
        <fullName evidence="1">Uncharacterized protein</fullName>
    </submittedName>
</protein>
<reference evidence="1 2" key="1">
    <citation type="submission" date="2019-09" db="EMBL/GenBank/DDBJ databases">
        <title>A chromosome-level genome assembly of the Chinese tupelo Nyssa sinensis.</title>
        <authorList>
            <person name="Yang X."/>
            <person name="Kang M."/>
            <person name="Yang Y."/>
            <person name="Xiong H."/>
            <person name="Wang M."/>
            <person name="Zhang Z."/>
            <person name="Wang Z."/>
            <person name="Wu H."/>
            <person name="Ma T."/>
            <person name="Liu J."/>
            <person name="Xi Z."/>
        </authorList>
    </citation>
    <scope>NUCLEOTIDE SEQUENCE [LARGE SCALE GENOMIC DNA]</scope>
    <source>
        <strain evidence="1">J267</strain>
        <tissue evidence="1">Leaf</tissue>
    </source>
</reference>
<evidence type="ECO:0000313" key="2">
    <source>
        <dbReference type="Proteomes" id="UP000325577"/>
    </source>
</evidence>
<organism evidence="1 2">
    <name type="scientific">Nyssa sinensis</name>
    <dbReference type="NCBI Taxonomy" id="561372"/>
    <lineage>
        <taxon>Eukaryota</taxon>
        <taxon>Viridiplantae</taxon>
        <taxon>Streptophyta</taxon>
        <taxon>Embryophyta</taxon>
        <taxon>Tracheophyta</taxon>
        <taxon>Spermatophyta</taxon>
        <taxon>Magnoliopsida</taxon>
        <taxon>eudicotyledons</taxon>
        <taxon>Gunneridae</taxon>
        <taxon>Pentapetalae</taxon>
        <taxon>asterids</taxon>
        <taxon>Cornales</taxon>
        <taxon>Nyssaceae</taxon>
        <taxon>Nyssa</taxon>
    </lineage>
</organism>
<dbReference type="Proteomes" id="UP000325577">
    <property type="component" value="Linkage Group LG2"/>
</dbReference>